<dbReference type="EMBL" id="UOEG01000051">
    <property type="protein sequence ID" value="VAV89814.1"/>
    <property type="molecule type" value="Genomic_DNA"/>
</dbReference>
<dbReference type="InterPro" id="IPR036388">
    <property type="entry name" value="WH-like_DNA-bd_sf"/>
</dbReference>
<dbReference type="Pfam" id="PF03466">
    <property type="entry name" value="LysR_substrate"/>
    <property type="match status" value="1"/>
</dbReference>
<name>A0A3B0R9B7_9ZZZZ</name>
<feature type="domain" description="HTH lysR-type" evidence="5">
    <location>
        <begin position="6"/>
        <end position="63"/>
    </location>
</feature>
<dbReference type="CDD" id="cd00090">
    <property type="entry name" value="HTH_ARSR"/>
    <property type="match status" value="1"/>
</dbReference>
<evidence type="ECO:0000256" key="4">
    <source>
        <dbReference type="ARBA" id="ARBA00023163"/>
    </source>
</evidence>
<evidence type="ECO:0000256" key="2">
    <source>
        <dbReference type="ARBA" id="ARBA00023015"/>
    </source>
</evidence>
<dbReference type="Gene3D" id="1.10.10.10">
    <property type="entry name" value="Winged helix-like DNA-binding domain superfamily/Winged helix DNA-binding domain"/>
    <property type="match status" value="1"/>
</dbReference>
<dbReference type="AlphaFoldDB" id="A0A3B0R9B7"/>
<dbReference type="PANTHER" id="PTHR30126:SF40">
    <property type="entry name" value="HTH-TYPE TRANSCRIPTIONAL REGULATOR GLTR"/>
    <property type="match status" value="1"/>
</dbReference>
<dbReference type="GO" id="GO:0000976">
    <property type="term" value="F:transcription cis-regulatory region binding"/>
    <property type="evidence" value="ECO:0007669"/>
    <property type="project" value="TreeGrafter"/>
</dbReference>
<dbReference type="GO" id="GO:0003700">
    <property type="term" value="F:DNA-binding transcription factor activity"/>
    <property type="evidence" value="ECO:0007669"/>
    <property type="project" value="InterPro"/>
</dbReference>
<dbReference type="PROSITE" id="PS50931">
    <property type="entry name" value="HTH_LYSR"/>
    <property type="match status" value="1"/>
</dbReference>
<keyword evidence="3" id="KW-0238">DNA-binding</keyword>
<dbReference type="InterPro" id="IPR011991">
    <property type="entry name" value="ArsR-like_HTH"/>
</dbReference>
<comment type="similarity">
    <text evidence="1">Belongs to the LysR transcriptional regulatory family.</text>
</comment>
<gene>
    <name evidence="6" type="ORF">MNBD_ALPHA07-1170</name>
</gene>
<dbReference type="InterPro" id="IPR036390">
    <property type="entry name" value="WH_DNA-bd_sf"/>
</dbReference>
<evidence type="ECO:0000259" key="5">
    <source>
        <dbReference type="PROSITE" id="PS50931"/>
    </source>
</evidence>
<dbReference type="SUPFAM" id="SSF53850">
    <property type="entry name" value="Periplasmic binding protein-like II"/>
    <property type="match status" value="1"/>
</dbReference>
<dbReference type="Gene3D" id="3.40.190.10">
    <property type="entry name" value="Periplasmic binding protein-like II"/>
    <property type="match status" value="2"/>
</dbReference>
<evidence type="ECO:0000313" key="6">
    <source>
        <dbReference type="EMBL" id="VAV89814.1"/>
    </source>
</evidence>
<dbReference type="PANTHER" id="PTHR30126">
    <property type="entry name" value="HTH-TYPE TRANSCRIPTIONAL REGULATOR"/>
    <property type="match status" value="1"/>
</dbReference>
<keyword evidence="2" id="KW-0805">Transcription regulation</keyword>
<dbReference type="SUPFAM" id="SSF46785">
    <property type="entry name" value="Winged helix' DNA-binding domain"/>
    <property type="match status" value="1"/>
</dbReference>
<dbReference type="Pfam" id="PF00126">
    <property type="entry name" value="HTH_1"/>
    <property type="match status" value="1"/>
</dbReference>
<protein>
    <submittedName>
        <fullName evidence="6">Transcriptional regulator, LysR family</fullName>
    </submittedName>
</protein>
<keyword evidence="4" id="KW-0804">Transcription</keyword>
<evidence type="ECO:0000256" key="1">
    <source>
        <dbReference type="ARBA" id="ARBA00009437"/>
    </source>
</evidence>
<dbReference type="CDD" id="cd05466">
    <property type="entry name" value="PBP2_LTTR_substrate"/>
    <property type="match status" value="1"/>
</dbReference>
<reference evidence="6" key="1">
    <citation type="submission" date="2018-06" db="EMBL/GenBank/DDBJ databases">
        <authorList>
            <person name="Zhirakovskaya E."/>
        </authorList>
    </citation>
    <scope>NUCLEOTIDE SEQUENCE</scope>
</reference>
<accession>A0A3B0R9B7</accession>
<dbReference type="InterPro" id="IPR000847">
    <property type="entry name" value="LysR_HTH_N"/>
</dbReference>
<organism evidence="6">
    <name type="scientific">hydrothermal vent metagenome</name>
    <dbReference type="NCBI Taxonomy" id="652676"/>
    <lineage>
        <taxon>unclassified sequences</taxon>
        <taxon>metagenomes</taxon>
        <taxon>ecological metagenomes</taxon>
    </lineage>
</organism>
<dbReference type="InterPro" id="IPR005119">
    <property type="entry name" value="LysR_subst-bd"/>
</dbReference>
<evidence type="ECO:0000256" key="3">
    <source>
        <dbReference type="ARBA" id="ARBA00023125"/>
    </source>
</evidence>
<proteinExistence type="inferred from homology"/>
<sequence length="333" mass="37429">MPRKNLSLKWLEVFQLVAQSGSVQAVAKDIGLSVSTVSHHLRSLEDCLGVSLLDHSQRPMVMTPAGTVFLRYIEEALRLIRRAENELVSGSFVEARDLRLGIVEDFEGEIAPEMAQILAKIMPKCTFKHYTRLSHEILELLRNHELDIGIATRPMQDTPGLVEYPLLRDPFVLAVPAKSDIPPEDFLNGKSKLPFMRYARNQIIGGLIASQLSRLRISLPNRFELESNQSILGMVAEGSGWAITTPVSLVRAKRYQGQITLHRFPGKEFSRTLSLFTTDVYAQPVVNMVLKTMRRLLQQRVVEPVLSEQSWLKDSFYLLPEQEISTGAPGPGD</sequence>